<comment type="caution">
    <text evidence="1">The sequence shown here is derived from an EMBL/GenBank/DDBJ whole genome shotgun (WGS) entry which is preliminary data.</text>
</comment>
<proteinExistence type="predicted"/>
<sequence>MLAAAFASWIEKLSERAFDAPFLDLLRAQGFYDIHFTHGPYEFGKDFIAKRDEPTPVQYAFQGKAGNIGGPAWMEIFSQLLELASDGPAHSNFDANLPRRSVLVATGRLTGKATIGPAQLQAHLRKANLGDFEVWDLDVLKELLTGSPRFGVTPVPGLLPVLGHVEAGIPTERVLERELAALIPPAGAPLSHVRRAFVDGSLVVARLVDKNLPFLALHAALNGVRIAAARAHTNLVEGGDLLRDAFDSYISLGVSLLRPLFDAPEDSKVWLSFVGGPSRLPTYPVACVKVLEFLSLAALHREHHGQASEARALVEVAARAVRSQPGTAHPISDRFAASYPPVLTALVRFGQGDLAARLARETAKWVCDRYEASPYGLAGPYADPPEEVRTLLGAPFECINLRKRRESLLAVALADASYVLGLPDYDNIINDFLAVGIVPYAIHAEDNSDAYTVSKPSTAVSKPGTVALVNIRYPDIRAAAPLPHHALQALPRVSERAGGPAVPLALACLTRDRLFSDVLPRLRPSST</sequence>
<dbReference type="Proteomes" id="UP001342631">
    <property type="component" value="Unassembled WGS sequence"/>
</dbReference>
<name>A0ABQ6R197_9BACT</name>
<evidence type="ECO:0000313" key="2">
    <source>
        <dbReference type="Proteomes" id="UP001342631"/>
    </source>
</evidence>
<gene>
    <name evidence="1" type="ORF">ASNO1_63220</name>
</gene>
<evidence type="ECO:0008006" key="3">
    <source>
        <dbReference type="Google" id="ProtNLM"/>
    </source>
</evidence>
<evidence type="ECO:0000313" key="1">
    <source>
        <dbReference type="EMBL" id="GMU10068.1"/>
    </source>
</evidence>
<protein>
    <recommendedName>
        <fullName evidence="3">Restriction endonuclease type IV Mrr domain-containing protein</fullName>
    </recommendedName>
</protein>
<dbReference type="EMBL" id="BTTX01000007">
    <property type="protein sequence ID" value="GMU10068.1"/>
    <property type="molecule type" value="Genomic_DNA"/>
</dbReference>
<accession>A0ABQ6R197</accession>
<dbReference type="RefSeq" id="WP_338281105.1">
    <property type="nucleotide sequence ID" value="NZ_BTTX01000007.1"/>
</dbReference>
<organism evidence="1 2">
    <name type="scientific">Corallococcus caeni</name>
    <dbReference type="NCBI Taxonomy" id="3082388"/>
    <lineage>
        <taxon>Bacteria</taxon>
        <taxon>Pseudomonadati</taxon>
        <taxon>Myxococcota</taxon>
        <taxon>Myxococcia</taxon>
        <taxon>Myxococcales</taxon>
        <taxon>Cystobacterineae</taxon>
        <taxon>Myxococcaceae</taxon>
        <taxon>Corallococcus</taxon>
    </lineage>
</organism>
<keyword evidence="2" id="KW-1185">Reference proteome</keyword>
<reference evidence="1 2" key="1">
    <citation type="journal article" date="2024" name="Arch. Microbiol.">
        <title>Corallococcus caeni sp. nov., a novel myxobacterium isolated from activated sludge.</title>
        <authorList>
            <person name="Tomita S."/>
            <person name="Nakai R."/>
            <person name="Kuroda K."/>
            <person name="Kurashita H."/>
            <person name="Hatamoto M."/>
            <person name="Yamaguchi T."/>
            <person name="Narihiro T."/>
        </authorList>
    </citation>
    <scope>NUCLEOTIDE SEQUENCE [LARGE SCALE GENOMIC DNA]</scope>
    <source>
        <strain evidence="1 2">NO1</strain>
    </source>
</reference>